<dbReference type="SUPFAM" id="SSF55961">
    <property type="entry name" value="Bet v1-like"/>
    <property type="match status" value="1"/>
</dbReference>
<proteinExistence type="inferred from homology"/>
<dbReference type="Pfam" id="PF08327">
    <property type="entry name" value="AHSA1"/>
    <property type="match status" value="1"/>
</dbReference>
<dbReference type="EMBL" id="JBHSFP010000032">
    <property type="protein sequence ID" value="MFC4535488.1"/>
    <property type="molecule type" value="Genomic_DNA"/>
</dbReference>
<feature type="domain" description="Activator of Hsp90 ATPase homologue 1/2-like C-terminal" evidence="3">
    <location>
        <begin position="35"/>
        <end position="139"/>
    </location>
</feature>
<protein>
    <submittedName>
        <fullName evidence="4">SRPBCC family protein</fullName>
    </submittedName>
</protein>
<evidence type="ECO:0000256" key="2">
    <source>
        <dbReference type="SAM" id="MobiDB-lite"/>
    </source>
</evidence>
<evidence type="ECO:0000259" key="3">
    <source>
        <dbReference type="Pfam" id="PF08327"/>
    </source>
</evidence>
<dbReference type="CDD" id="cd08899">
    <property type="entry name" value="SRPBCC_CalC_Aha1-like_6"/>
    <property type="match status" value="1"/>
</dbReference>
<comment type="caution">
    <text evidence="4">The sequence shown here is derived from an EMBL/GenBank/DDBJ whole genome shotgun (WGS) entry which is preliminary data.</text>
</comment>
<dbReference type="RefSeq" id="WP_380848146.1">
    <property type="nucleotide sequence ID" value="NZ_JBHSFP010000032.1"/>
</dbReference>
<reference evidence="5" key="1">
    <citation type="journal article" date="2019" name="Int. J. Syst. Evol. Microbiol.">
        <title>The Global Catalogue of Microorganisms (GCM) 10K type strain sequencing project: providing services to taxonomists for standard genome sequencing and annotation.</title>
        <authorList>
            <consortium name="The Broad Institute Genomics Platform"/>
            <consortium name="The Broad Institute Genome Sequencing Center for Infectious Disease"/>
            <person name="Wu L."/>
            <person name="Ma J."/>
        </authorList>
    </citation>
    <scope>NUCLEOTIDE SEQUENCE [LARGE SCALE GENOMIC DNA]</scope>
    <source>
        <strain evidence="5">CGMCC 4.7132</strain>
    </source>
</reference>
<sequence>MIDVNQQINAVRRQVGSRVLDAGEARTVTVSQTYDTTVEDLWDACTDPERIARWFLPVSGELRLHGRYQFEGQAGGVVERCDPPKSFAATWEFGGSVSWIEVRLSPEPGDRARFELEHIAFAEDHWEQFGPGAVGIGWDMGLVGLYLHLSTGQGAGPEAGAAWAASDEGKLFMTLSSERWADADVAAGADEAKARAAAERTTAAYTGAPSPESPES</sequence>
<feature type="compositionally biased region" description="Low complexity" evidence="2">
    <location>
        <begin position="199"/>
        <end position="208"/>
    </location>
</feature>
<name>A0ABV9CR89_9ACTN</name>
<accession>A0ABV9CR89</accession>
<dbReference type="InterPro" id="IPR023393">
    <property type="entry name" value="START-like_dom_sf"/>
</dbReference>
<feature type="region of interest" description="Disordered" evidence="2">
    <location>
        <begin position="197"/>
        <end position="216"/>
    </location>
</feature>
<comment type="similarity">
    <text evidence="1">Belongs to the AHA1 family.</text>
</comment>
<evidence type="ECO:0000256" key="1">
    <source>
        <dbReference type="ARBA" id="ARBA00006817"/>
    </source>
</evidence>
<dbReference type="Proteomes" id="UP001596004">
    <property type="component" value="Unassembled WGS sequence"/>
</dbReference>
<keyword evidence="5" id="KW-1185">Reference proteome</keyword>
<dbReference type="Gene3D" id="3.30.530.20">
    <property type="match status" value="1"/>
</dbReference>
<gene>
    <name evidence="4" type="ORF">ACFO60_32390</name>
</gene>
<evidence type="ECO:0000313" key="5">
    <source>
        <dbReference type="Proteomes" id="UP001596004"/>
    </source>
</evidence>
<dbReference type="InterPro" id="IPR013538">
    <property type="entry name" value="ASHA1/2-like_C"/>
</dbReference>
<organism evidence="4 5">
    <name type="scientific">Sphaerisporangium dianthi</name>
    <dbReference type="NCBI Taxonomy" id="1436120"/>
    <lineage>
        <taxon>Bacteria</taxon>
        <taxon>Bacillati</taxon>
        <taxon>Actinomycetota</taxon>
        <taxon>Actinomycetes</taxon>
        <taxon>Streptosporangiales</taxon>
        <taxon>Streptosporangiaceae</taxon>
        <taxon>Sphaerisporangium</taxon>
    </lineage>
</organism>
<evidence type="ECO:0000313" key="4">
    <source>
        <dbReference type="EMBL" id="MFC4535488.1"/>
    </source>
</evidence>